<organism evidence="2 3">
    <name type="scientific">Isachenkonia alkalipeptolytica</name>
    <dbReference type="NCBI Taxonomy" id="2565777"/>
    <lineage>
        <taxon>Bacteria</taxon>
        <taxon>Bacillati</taxon>
        <taxon>Bacillota</taxon>
        <taxon>Clostridia</taxon>
        <taxon>Eubacteriales</taxon>
        <taxon>Clostridiaceae</taxon>
        <taxon>Isachenkonia</taxon>
    </lineage>
</organism>
<dbReference type="SUPFAM" id="SSF53213">
    <property type="entry name" value="LigB-like"/>
    <property type="match status" value="1"/>
</dbReference>
<dbReference type="InterPro" id="IPR004183">
    <property type="entry name" value="Xdiol_dOase_suB"/>
</dbReference>
<gene>
    <name evidence="2" type="primary">amrB</name>
    <name evidence="2" type="ORF">ISALK_05675</name>
</gene>
<name>A0AA43XJF7_9CLOT</name>
<evidence type="ECO:0000259" key="1">
    <source>
        <dbReference type="Pfam" id="PF02900"/>
    </source>
</evidence>
<dbReference type="GO" id="GO:0008198">
    <property type="term" value="F:ferrous iron binding"/>
    <property type="evidence" value="ECO:0007669"/>
    <property type="project" value="InterPro"/>
</dbReference>
<dbReference type="Pfam" id="PF02900">
    <property type="entry name" value="LigB"/>
    <property type="match status" value="1"/>
</dbReference>
<reference evidence="2 3" key="1">
    <citation type="submission" date="2019-04" db="EMBL/GenBank/DDBJ databases">
        <title>Isachenkonia alkalipeptolytica gen. nov. sp. nov. a new anaerobic, alkiliphilic organothrophic bacterium capable to reduce synthesized ferrihydrite isolated from a soda lake.</title>
        <authorList>
            <person name="Toshchakov S.V."/>
            <person name="Zavarzina D.G."/>
            <person name="Zhilina T.N."/>
            <person name="Kostrikina N.A."/>
            <person name="Kublanov I.V."/>
        </authorList>
    </citation>
    <scope>NUCLEOTIDE SEQUENCE [LARGE SCALE GENOMIC DNA]</scope>
    <source>
        <strain evidence="2 3">Z-1701</strain>
    </source>
</reference>
<comment type="caution">
    <text evidence="2">The sequence shown here is derived from an EMBL/GenBank/DDBJ whole genome shotgun (WGS) entry which is preliminary data.</text>
</comment>
<dbReference type="RefSeq" id="WP_160720039.1">
    <property type="nucleotide sequence ID" value="NZ_SUMG01000005.1"/>
</dbReference>
<sequence>MGQIQGMFIVPHPPILISELGKGKEKEAQRTLQGMKEVAQKIKAGNPDTLVLITPHGAVHQNKLAFLEGEETTGDLREFGYPHLKMTKELDAKNIEGLKEGFKEQGLPGVFIEESLDHGAFVPLHFIEKEIPETKLIHIAIGMLGLKELYDLGLKIQEILEAGEGAFTIVVSGDLSHRLKDEGPYGYDERGEEFDRRIINAIKRCNVADIMNMPEEIYGPAGECGLRPIVLGFGILGEGKLTSRVLSYEGPFGVGYMNAWVQKN</sequence>
<feature type="domain" description="Extradiol ring-cleavage dioxygenase class III enzyme subunit B" evidence="1">
    <location>
        <begin position="7"/>
        <end position="256"/>
    </location>
</feature>
<dbReference type="NCBIfam" id="TIGR04336">
    <property type="entry name" value="AmmeMemoSam_B"/>
    <property type="match status" value="1"/>
</dbReference>
<dbReference type="Proteomes" id="UP000449710">
    <property type="component" value="Unassembled WGS sequence"/>
</dbReference>
<dbReference type="CDD" id="cd07951">
    <property type="entry name" value="ED_3B_N_AMMECR1"/>
    <property type="match status" value="1"/>
</dbReference>
<protein>
    <submittedName>
        <fullName evidence="2">AmmeMemoRadiSam system protein B</fullName>
    </submittedName>
</protein>
<keyword evidence="3" id="KW-1185">Reference proteome</keyword>
<dbReference type="Gene3D" id="3.40.830.10">
    <property type="entry name" value="LigB-like"/>
    <property type="match status" value="1"/>
</dbReference>
<dbReference type="AlphaFoldDB" id="A0AA43XJF7"/>
<proteinExistence type="predicted"/>
<dbReference type="EMBL" id="SUMG01000005">
    <property type="protein sequence ID" value="NBG87985.1"/>
    <property type="molecule type" value="Genomic_DNA"/>
</dbReference>
<dbReference type="GO" id="GO:0016702">
    <property type="term" value="F:oxidoreductase activity, acting on single donors with incorporation of molecular oxygen, incorporation of two atoms of oxygen"/>
    <property type="evidence" value="ECO:0007669"/>
    <property type="project" value="UniProtKB-ARBA"/>
</dbReference>
<evidence type="ECO:0000313" key="3">
    <source>
        <dbReference type="Proteomes" id="UP000449710"/>
    </source>
</evidence>
<accession>A0AA43XJF7</accession>
<evidence type="ECO:0000313" key="2">
    <source>
        <dbReference type="EMBL" id="NBG87985.1"/>
    </source>
</evidence>